<keyword evidence="1" id="KW-0472">Membrane</keyword>
<dbReference type="AlphaFoldDB" id="A0A9X1DEC6"/>
<protein>
    <submittedName>
        <fullName evidence="2">PspC domain-containing protein</fullName>
    </submittedName>
</protein>
<dbReference type="Proteomes" id="UP001138757">
    <property type="component" value="Unassembled WGS sequence"/>
</dbReference>
<comment type="caution">
    <text evidence="2">The sequence shown here is derived from an EMBL/GenBank/DDBJ whole genome shotgun (WGS) entry which is preliminary data.</text>
</comment>
<keyword evidence="1" id="KW-0812">Transmembrane</keyword>
<accession>A0A9X1DEC6</accession>
<reference evidence="2" key="1">
    <citation type="submission" date="2021-05" db="EMBL/GenBank/DDBJ databases">
        <title>Genome of Sphingobium sp. strain.</title>
        <authorList>
            <person name="Fan R."/>
        </authorList>
    </citation>
    <scope>NUCLEOTIDE SEQUENCE</scope>
    <source>
        <strain evidence="2">H33</strain>
    </source>
</reference>
<sequence>MQTYQPSIFGRSDTMLGICQAIGDDLGFHANYLRAAFAVGVFFSFWTALAVYLGVGAVVLASRLVYRSPRKPQPAPVVATAAETLETAPVIAENDQQLPLMAAA</sequence>
<name>A0A9X1DEC6_9SPHN</name>
<evidence type="ECO:0000313" key="3">
    <source>
        <dbReference type="Proteomes" id="UP001138757"/>
    </source>
</evidence>
<gene>
    <name evidence="2" type="ORF">KK488_15590</name>
</gene>
<feature type="transmembrane region" description="Helical" evidence="1">
    <location>
        <begin position="35"/>
        <end position="61"/>
    </location>
</feature>
<keyword evidence="3" id="KW-1185">Reference proteome</keyword>
<dbReference type="RefSeq" id="WP_214624629.1">
    <property type="nucleotide sequence ID" value="NZ_JAHGAW010000010.1"/>
</dbReference>
<dbReference type="EMBL" id="JAHGAW010000010">
    <property type="protein sequence ID" value="MBT2188377.1"/>
    <property type="molecule type" value="Genomic_DNA"/>
</dbReference>
<keyword evidence="1" id="KW-1133">Transmembrane helix</keyword>
<evidence type="ECO:0000313" key="2">
    <source>
        <dbReference type="EMBL" id="MBT2188377.1"/>
    </source>
</evidence>
<proteinExistence type="predicted"/>
<organism evidence="2 3">
    <name type="scientific">Sphingobium nicotianae</name>
    <dbReference type="NCBI Taxonomy" id="2782607"/>
    <lineage>
        <taxon>Bacteria</taxon>
        <taxon>Pseudomonadati</taxon>
        <taxon>Pseudomonadota</taxon>
        <taxon>Alphaproteobacteria</taxon>
        <taxon>Sphingomonadales</taxon>
        <taxon>Sphingomonadaceae</taxon>
        <taxon>Sphingobium</taxon>
    </lineage>
</organism>
<evidence type="ECO:0000256" key="1">
    <source>
        <dbReference type="SAM" id="Phobius"/>
    </source>
</evidence>